<comment type="function">
    <text evidence="7">Degrades oligopeptides.</text>
</comment>
<evidence type="ECO:0000256" key="4">
    <source>
        <dbReference type="ARBA" id="ARBA00022670"/>
    </source>
</evidence>
<dbReference type="InterPro" id="IPR015943">
    <property type="entry name" value="WD40/YVTN_repeat-like_dom_sf"/>
</dbReference>
<dbReference type="Gene3D" id="2.130.10.10">
    <property type="entry name" value="YVTN repeat-like/Quinoprotein amine dehydrogenase"/>
    <property type="match status" value="1"/>
</dbReference>
<evidence type="ECO:0000256" key="5">
    <source>
        <dbReference type="ARBA" id="ARBA00022801"/>
    </source>
</evidence>
<evidence type="ECO:0000256" key="3">
    <source>
        <dbReference type="ARBA" id="ARBA00022490"/>
    </source>
</evidence>
<keyword evidence="3 7" id="KW-0963">Cytoplasm</keyword>
<dbReference type="MEROPS" id="S41.005"/>
<name>G8TY27_SULAD</name>
<dbReference type="CDD" id="cd07562">
    <property type="entry name" value="Peptidase_S41_TRI"/>
    <property type="match status" value="1"/>
</dbReference>
<sequence>METESHGYYRYPTVRGQRVVFVAEDDLWEVPLTGGLARRVTAGWGSAGRPHLSPDGQWIAFVGKEEGDTEVYVMPANGGPLRRLTYLGAGVQVVGWDPDGYIVFSTYQGQPFLSWRTLFRIAVGGGEPEPLPFGPAVAISWGPQGGIVLGRPTTEASHWKRYRGGTRGVLWIDESGTGAFERFALEGSVVNPLWIHNRIYFVADHEGVGNLYSIRPDGTDLKRHTHHTEYYVRNPATDGRTIVYHAGGRLYRWDPETETGAEIPVDYPGQKTQRELKHVEAAEYWTEYNLTPDGEQVLLTTRGKLFQFPPFEGPVRPVGQPQGVRYRLGQYFADGELLVLSDEGGEDGIEMRRPHSFGEDVTRIPGDYGIVTEMIGSPDGAWIALANERQELWVINRSSLEARQVFHSRHGRIQGIDWSPDSQWLAYAAPIVSGPEDPTANARTAIFIYEVAGDTSRQVTRPVLSDRRPVFDPNGRYLYFLSRRMYAPVWDNMKFDLGFPKGEIPCLITLTRDLTSPFMPEPRPMTDNEPASTGSEPISVTIDFDGIDERVLRFPVAEGLFLDLQAGPQHVFWTTVEPDGQEDDDWFIGAPAARATLYRYDLKELKAEVVMERMTSFQLSGNRKVLAIRAGRTLRVVKATDKVETKEDKPGRTSGIVDLNRVRVVVDPPAEWAQMLREAWRLMRELFWTANMADVDWDQIYHRYARLLPRIATRGELSDLLWEMQGELGTSHAYEMGGEYRSEPNHRMGFLGADLQWDAETQGYRIRHLVHGDSWNPDHHSPLLAPGLNISPGDVILAINGQPLGPDLPPGKRLIDQARREVAITVLQPNHSEPRTVRVRPLAKETPARYREWVETNRQRVHERTHGRVGYIHIPNMGSQGFAEFHRGYLAEYDREGLIIDVRFNGGGIVSPLLLEMLNRKRIAFTRTRYGHVEPYPYQAPRGAMVALTNEHAGSDGDIFSHAFKLMGLGPLVGTRTWGGVIGINVRYSLVDGSITTQPEEAFWFKDVGWGVENYGTDPDIEVPYRPQDAMAGVDPQLEQAIDVVLELLQRYEPVMPHFQPVPSRSVPPL</sequence>
<organism evidence="11 12">
    <name type="scientific">Sulfobacillus acidophilus (strain ATCC 700253 / DSM 10332 / NAL)</name>
    <dbReference type="NCBI Taxonomy" id="679936"/>
    <lineage>
        <taxon>Bacteria</taxon>
        <taxon>Bacillati</taxon>
        <taxon>Bacillota</taxon>
        <taxon>Clostridia</taxon>
        <taxon>Eubacteriales</taxon>
        <taxon>Clostridiales Family XVII. Incertae Sedis</taxon>
        <taxon>Sulfobacillus</taxon>
    </lineage>
</organism>
<dbReference type="PATRIC" id="fig|679936.5.peg.368"/>
<dbReference type="SUPFAM" id="SSF50156">
    <property type="entry name" value="PDZ domain-like"/>
    <property type="match status" value="1"/>
</dbReference>
<evidence type="ECO:0000256" key="2">
    <source>
        <dbReference type="ARBA" id="ARBA00008524"/>
    </source>
</evidence>
<dbReference type="GO" id="GO:0005737">
    <property type="term" value="C:cytoplasm"/>
    <property type="evidence" value="ECO:0007669"/>
    <property type="project" value="UniProtKB-SubCell"/>
</dbReference>
<dbReference type="Gene3D" id="3.30.750.44">
    <property type="match status" value="1"/>
</dbReference>
<protein>
    <recommendedName>
        <fullName evidence="7">Tricorn protease homolog</fullName>
        <ecNumber evidence="7">3.4.21.-</ecNumber>
    </recommendedName>
</protein>
<dbReference type="InterPro" id="IPR036034">
    <property type="entry name" value="PDZ_sf"/>
</dbReference>
<evidence type="ECO:0000256" key="8">
    <source>
        <dbReference type="PIRSR" id="PIRSR036421-1"/>
    </source>
</evidence>
<comment type="subcellular location">
    <subcellularLocation>
        <location evidence="1 7">Cytoplasm</location>
    </subcellularLocation>
</comment>
<evidence type="ECO:0000256" key="6">
    <source>
        <dbReference type="ARBA" id="ARBA00022825"/>
    </source>
</evidence>
<keyword evidence="6 7" id="KW-0720">Serine protease</keyword>
<dbReference type="EMBL" id="CP003179">
    <property type="protein sequence ID" value="AEW03934.1"/>
    <property type="molecule type" value="Genomic_DNA"/>
</dbReference>
<dbReference type="EC" id="3.4.21.-" evidence="7"/>
<dbReference type="InterPro" id="IPR029045">
    <property type="entry name" value="ClpP/crotonase-like_dom_sf"/>
</dbReference>
<dbReference type="Gene3D" id="2.120.10.60">
    <property type="entry name" value="Tricorn protease N-terminal domain"/>
    <property type="match status" value="1"/>
</dbReference>
<dbReference type="Gene3D" id="3.90.226.10">
    <property type="entry name" value="2-enoyl-CoA Hydratase, Chain A, domain 1"/>
    <property type="match status" value="1"/>
</dbReference>
<dbReference type="GO" id="GO:0008236">
    <property type="term" value="F:serine-type peptidase activity"/>
    <property type="evidence" value="ECO:0007669"/>
    <property type="project" value="UniProtKB-UniRule"/>
</dbReference>
<dbReference type="InterPro" id="IPR028204">
    <property type="entry name" value="Tricorn_C1"/>
</dbReference>
<evidence type="ECO:0000259" key="10">
    <source>
        <dbReference type="SMART" id="SM00245"/>
    </source>
</evidence>
<feature type="active site" description="Charge relay system" evidence="8">
    <location>
        <position position="732"/>
    </location>
</feature>
<dbReference type="InterPro" id="IPR012393">
    <property type="entry name" value="Tricorn_protease"/>
</dbReference>
<evidence type="ECO:0000313" key="11">
    <source>
        <dbReference type="EMBL" id="AEW03934.1"/>
    </source>
</evidence>
<dbReference type="PIRSF" id="PIRSF036421">
    <property type="entry name" value="Tricorn_protease"/>
    <property type="match status" value="1"/>
</dbReference>
<feature type="domain" description="Tail specific protease" evidence="10">
    <location>
        <begin position="832"/>
        <end position="1024"/>
    </location>
</feature>
<gene>
    <name evidence="11" type="ordered locus">Sulac_0365</name>
</gene>
<dbReference type="SUPFAM" id="SSF52096">
    <property type="entry name" value="ClpP/crotonase"/>
    <property type="match status" value="1"/>
</dbReference>
<dbReference type="PANTHER" id="PTHR43253:SF1">
    <property type="entry name" value="TRICORN PROTEASE HOMOLOG 2-RELATED"/>
    <property type="match status" value="1"/>
</dbReference>
<dbReference type="SUPFAM" id="SSF69304">
    <property type="entry name" value="Tricorn protease N-terminal domain"/>
    <property type="match status" value="1"/>
</dbReference>
<reference evidence="11 12" key="2">
    <citation type="journal article" date="2012" name="Stand. Genomic Sci.">
        <title>Complete genome sequence of the moderately thermophilic mineral-sulfide-oxidizing firmicute Sulfobacillus acidophilus type strain (NAL(T)).</title>
        <authorList>
            <person name="Anderson I."/>
            <person name="Chertkov O."/>
            <person name="Chen A."/>
            <person name="Saunders E."/>
            <person name="Lapidus A."/>
            <person name="Nolan M."/>
            <person name="Lucas S."/>
            <person name="Hammon N."/>
            <person name="Deshpande S."/>
            <person name="Cheng J.F."/>
            <person name="Han C."/>
            <person name="Tapia R."/>
            <person name="Goodwin L.A."/>
            <person name="Pitluck S."/>
            <person name="Liolios K."/>
            <person name="Pagani I."/>
            <person name="Ivanova N."/>
            <person name="Mikhailova N."/>
            <person name="Pati A."/>
            <person name="Palaniappan K."/>
            <person name="Land M."/>
            <person name="Pan C."/>
            <person name="Rohde M."/>
            <person name="Pukall R."/>
            <person name="Goker M."/>
            <person name="Detter J.C."/>
            <person name="Woyke T."/>
            <person name="Bristow J."/>
            <person name="Eisen J.A."/>
            <person name="Markowitz V."/>
            <person name="Hugenholtz P."/>
            <person name="Kyrpides N.C."/>
            <person name="Klenk H.P."/>
            <person name="Mavromatis K."/>
        </authorList>
    </citation>
    <scope>NUCLEOTIDE SEQUENCE [LARGE SCALE GENOMIC DNA]</scope>
    <source>
        <strain evidence="12">ATCC 700253 / DSM 10332 / NAL</strain>
    </source>
</reference>
<dbReference type="HOGENOM" id="CLU_005503_1_0_9"/>
<dbReference type="KEGG" id="sap:Sulac_0365"/>
<dbReference type="InterPro" id="IPR005151">
    <property type="entry name" value="Tail-specific_protease"/>
</dbReference>
<feature type="site" description="Transition state stabilizer; via amide nitrogen" evidence="9">
    <location>
        <position position="956"/>
    </location>
</feature>
<evidence type="ECO:0000256" key="9">
    <source>
        <dbReference type="PIRSR" id="PIRSR036421-3"/>
    </source>
</evidence>
<dbReference type="Pfam" id="PF26550">
    <property type="entry name" value="Tricorn_2nd"/>
    <property type="match status" value="1"/>
</dbReference>
<dbReference type="Proteomes" id="UP000005439">
    <property type="component" value="Chromosome"/>
</dbReference>
<dbReference type="GO" id="GO:0006508">
    <property type="term" value="P:proteolysis"/>
    <property type="evidence" value="ECO:0007669"/>
    <property type="project" value="UniProtKB-UniRule"/>
</dbReference>
<feature type="active site" description="Charge relay system" evidence="8">
    <location>
        <position position="1013"/>
    </location>
</feature>
<keyword evidence="5 7" id="KW-0378">Hydrolase</keyword>
<reference evidence="12" key="1">
    <citation type="submission" date="2011-12" db="EMBL/GenBank/DDBJ databases">
        <title>The complete genome of chromosome of Sulfobacillus acidophilus DSM 10332.</title>
        <authorList>
            <person name="Lucas S."/>
            <person name="Han J."/>
            <person name="Lapidus A."/>
            <person name="Bruce D."/>
            <person name="Goodwin L."/>
            <person name="Pitluck S."/>
            <person name="Peters L."/>
            <person name="Kyrpides N."/>
            <person name="Mavromatis K."/>
            <person name="Ivanova N."/>
            <person name="Mikhailova N."/>
            <person name="Chertkov O."/>
            <person name="Saunders E."/>
            <person name="Detter J.C."/>
            <person name="Tapia R."/>
            <person name="Han C."/>
            <person name="Land M."/>
            <person name="Hauser L."/>
            <person name="Markowitz V."/>
            <person name="Cheng J.-F."/>
            <person name="Hugenholtz P."/>
            <person name="Woyke T."/>
            <person name="Wu D."/>
            <person name="Pukall R."/>
            <person name="Gehrich-Schroeter G."/>
            <person name="Schneider S."/>
            <person name="Klenk H.-P."/>
            <person name="Eisen J.A."/>
        </authorList>
    </citation>
    <scope>NUCLEOTIDE SEQUENCE [LARGE SCALE GENOMIC DNA]</scope>
    <source>
        <strain evidence="12">ATCC 700253 / DSM 10332 / NAL</strain>
    </source>
</reference>
<dbReference type="AlphaFoldDB" id="G8TY27"/>
<dbReference type="Pfam" id="PF14684">
    <property type="entry name" value="Tricorn_C1"/>
    <property type="match status" value="1"/>
</dbReference>
<evidence type="ECO:0000256" key="7">
    <source>
        <dbReference type="PIRNR" id="PIRNR036421"/>
    </source>
</evidence>
<evidence type="ECO:0000256" key="1">
    <source>
        <dbReference type="ARBA" id="ARBA00004496"/>
    </source>
</evidence>
<accession>G8TY27</accession>
<dbReference type="SUPFAM" id="SSF82171">
    <property type="entry name" value="DPP6 N-terminal domain-like"/>
    <property type="match status" value="1"/>
</dbReference>
<comment type="similarity">
    <text evidence="2 7">Belongs to the peptidase S41B family.</text>
</comment>
<dbReference type="STRING" id="679936.Sulac_0365"/>
<feature type="active site" description="Nucleophile" evidence="8">
    <location>
        <position position="955"/>
    </location>
</feature>
<dbReference type="Pfam" id="PF26549">
    <property type="entry name" value="Tricorn_N"/>
    <property type="match status" value="1"/>
</dbReference>
<dbReference type="Gene3D" id="2.30.42.10">
    <property type="match status" value="1"/>
</dbReference>
<dbReference type="PANTHER" id="PTHR43253">
    <property type="entry name" value="TRICORN PROTEASE HOMOLOG 2-RELATED"/>
    <property type="match status" value="1"/>
</dbReference>
<dbReference type="InterPro" id="IPR029414">
    <property type="entry name" value="Tricorn_PDZ"/>
</dbReference>
<keyword evidence="12" id="KW-1185">Reference proteome</keyword>
<keyword evidence="4 7" id="KW-0645">Protease</keyword>
<dbReference type="Pfam" id="PF14685">
    <property type="entry name" value="PDZ_Tricorn"/>
    <property type="match status" value="1"/>
</dbReference>
<proteinExistence type="inferred from homology"/>
<dbReference type="Pfam" id="PF03572">
    <property type="entry name" value="Peptidase_S41"/>
    <property type="match status" value="1"/>
</dbReference>
<evidence type="ECO:0000313" key="12">
    <source>
        <dbReference type="Proteomes" id="UP000005439"/>
    </source>
</evidence>
<dbReference type="SMART" id="SM00245">
    <property type="entry name" value="TSPc"/>
    <property type="match status" value="1"/>
</dbReference>